<dbReference type="Pfam" id="PF00074">
    <property type="entry name" value="RnaseA"/>
    <property type="match status" value="1"/>
</dbReference>
<keyword evidence="4" id="KW-1185">Reference proteome</keyword>
<name>A0A6A5F5K8_PERFL</name>
<feature type="domain" description="Ribonuclease A-domain" evidence="2">
    <location>
        <begin position="94"/>
        <end position="223"/>
    </location>
</feature>
<evidence type="ECO:0000256" key="1">
    <source>
        <dbReference type="ARBA" id="ARBA00005600"/>
    </source>
</evidence>
<dbReference type="InterPro" id="IPR023412">
    <property type="entry name" value="RNaseA_domain"/>
</dbReference>
<dbReference type="InterPro" id="IPR001427">
    <property type="entry name" value="RNaseA"/>
</dbReference>
<protein>
    <recommendedName>
        <fullName evidence="2">Ribonuclease A-domain domain-containing protein</fullName>
    </recommendedName>
</protein>
<proteinExistence type="inferred from homology"/>
<gene>
    <name evidence="3" type="ORF">PFLUV_G00092080</name>
</gene>
<comment type="caution">
    <text evidence="3">The sequence shown here is derived from an EMBL/GenBank/DDBJ whole genome shotgun (WGS) entry which is preliminary data.</text>
</comment>
<sequence>MSSYCENLLQLQLFLPASSRCSCHSYQETSYLSLQASSQLYGPSEETLQPILPASSRCVCHSYQETSYLSLQINMKISIFAGVLLISAAVLSVDGQSWAQFQNKHINPGMTAGQCTQVIAARKIVNPPTLNNPKISCKGINTFISTQDVNAVPDICAKGGGDPYGTKGMTISKASFPIVDCNLVKQNPPAVPYNCRYGNGVPSTKKIIVRCENGKPVHFHGSK</sequence>
<dbReference type="InterPro" id="IPR036816">
    <property type="entry name" value="RNaseA-like_dom_sf"/>
</dbReference>
<dbReference type="GO" id="GO:0003676">
    <property type="term" value="F:nucleic acid binding"/>
    <property type="evidence" value="ECO:0007669"/>
    <property type="project" value="InterPro"/>
</dbReference>
<accession>A0A6A5F5K8</accession>
<dbReference type="Proteomes" id="UP000465112">
    <property type="component" value="Chromosome 7"/>
</dbReference>
<dbReference type="AlphaFoldDB" id="A0A6A5F5K8"/>
<dbReference type="EMBL" id="VHII01000007">
    <property type="protein sequence ID" value="KAF1388610.1"/>
    <property type="molecule type" value="Genomic_DNA"/>
</dbReference>
<dbReference type="Gene3D" id="3.10.130.10">
    <property type="entry name" value="Ribonuclease A-like domain"/>
    <property type="match status" value="1"/>
</dbReference>
<reference evidence="3 4" key="1">
    <citation type="submission" date="2019-06" db="EMBL/GenBank/DDBJ databases">
        <title>A chromosome-scale genome assembly of the European perch, Perca fluviatilis.</title>
        <authorList>
            <person name="Roques C."/>
            <person name="Zahm M."/>
            <person name="Cabau C."/>
            <person name="Klopp C."/>
            <person name="Bouchez O."/>
            <person name="Donnadieu C."/>
            <person name="Kuhl H."/>
            <person name="Gislard M."/>
            <person name="Guendouz S."/>
            <person name="Journot L."/>
            <person name="Haffray P."/>
            <person name="Bestin A."/>
            <person name="Morvezen R."/>
            <person name="Feron R."/>
            <person name="Wen M."/>
            <person name="Jouanno E."/>
            <person name="Herpin A."/>
            <person name="Schartl M."/>
            <person name="Postlethwait J."/>
            <person name="Schaerlinger B."/>
            <person name="Chardard D."/>
            <person name="Lecocq T."/>
            <person name="Poncet C."/>
            <person name="Jaffrelo L."/>
            <person name="Lampietro C."/>
            <person name="Guiguen Y."/>
        </authorList>
    </citation>
    <scope>NUCLEOTIDE SEQUENCE [LARGE SCALE GENOMIC DNA]</scope>
    <source>
        <tissue evidence="3">Blood</tissue>
    </source>
</reference>
<evidence type="ECO:0000313" key="3">
    <source>
        <dbReference type="EMBL" id="KAF1388610.1"/>
    </source>
</evidence>
<organism evidence="3 4">
    <name type="scientific">Perca fluviatilis</name>
    <name type="common">European perch</name>
    <dbReference type="NCBI Taxonomy" id="8168"/>
    <lineage>
        <taxon>Eukaryota</taxon>
        <taxon>Metazoa</taxon>
        <taxon>Chordata</taxon>
        <taxon>Craniata</taxon>
        <taxon>Vertebrata</taxon>
        <taxon>Euteleostomi</taxon>
        <taxon>Actinopterygii</taxon>
        <taxon>Neopterygii</taxon>
        <taxon>Teleostei</taxon>
        <taxon>Neoteleostei</taxon>
        <taxon>Acanthomorphata</taxon>
        <taxon>Eupercaria</taxon>
        <taxon>Perciformes</taxon>
        <taxon>Percoidei</taxon>
        <taxon>Percidae</taxon>
        <taxon>Percinae</taxon>
        <taxon>Perca</taxon>
    </lineage>
</organism>
<evidence type="ECO:0000259" key="2">
    <source>
        <dbReference type="SMART" id="SM00092"/>
    </source>
</evidence>
<dbReference type="SUPFAM" id="SSF54076">
    <property type="entry name" value="RNase A-like"/>
    <property type="match status" value="1"/>
</dbReference>
<dbReference type="GO" id="GO:0004540">
    <property type="term" value="F:RNA nuclease activity"/>
    <property type="evidence" value="ECO:0007669"/>
    <property type="project" value="TreeGrafter"/>
</dbReference>
<dbReference type="PANTHER" id="PTHR11437:SF66">
    <property type="entry name" value="RNASE 3"/>
    <property type="match status" value="1"/>
</dbReference>
<dbReference type="PANTHER" id="PTHR11437">
    <property type="entry name" value="RIBONUCLEASE"/>
    <property type="match status" value="1"/>
</dbReference>
<dbReference type="GO" id="GO:0050830">
    <property type="term" value="P:defense response to Gram-positive bacterium"/>
    <property type="evidence" value="ECO:0007669"/>
    <property type="project" value="TreeGrafter"/>
</dbReference>
<evidence type="ECO:0000313" key="4">
    <source>
        <dbReference type="Proteomes" id="UP000465112"/>
    </source>
</evidence>
<comment type="similarity">
    <text evidence="1">Belongs to the pancreatic ribonuclease family.</text>
</comment>
<dbReference type="SMART" id="SM00092">
    <property type="entry name" value="RNAse_Pc"/>
    <property type="match status" value="1"/>
</dbReference>